<sequence length="329" mass="37251">MEATDGNKGLKDANEAKLESAKDNECHTAGQPHACIEQSNDIAEEDPTGDCYLDAVNEGLQYILFAPTPFKLPHSDIRQRLNWRWKVPLEARYQEARFRASYSTRKGGRSRKLRRNAQTSQLSDPESIGDATPYTASQVKDDSFWAQSRSAQLVAMSMVKHYVDQGEMVRSKARITGLGARGHRFYESLLFVRIAAPVETPVESTTTPQTEMTVFLSRRAVEDILGIRYSGMIYKSSVYLRDMLRALEEKLPMMSVVELTFLGSKIDLPIVRRLKTELDPSIPHYLSKSLWSSHHDDSNDDDIKEEGGEEEAQLFALTQTLRCMLEPEL</sequence>
<organism evidence="2 3">
    <name type="scientific">Actinomortierella ambigua</name>
    <dbReference type="NCBI Taxonomy" id="1343610"/>
    <lineage>
        <taxon>Eukaryota</taxon>
        <taxon>Fungi</taxon>
        <taxon>Fungi incertae sedis</taxon>
        <taxon>Mucoromycota</taxon>
        <taxon>Mortierellomycotina</taxon>
        <taxon>Mortierellomycetes</taxon>
        <taxon>Mortierellales</taxon>
        <taxon>Mortierellaceae</taxon>
        <taxon>Actinomortierella</taxon>
    </lineage>
</organism>
<accession>A0A9P6Q2F3</accession>
<feature type="compositionally biased region" description="Basic and acidic residues" evidence="1">
    <location>
        <begin position="8"/>
        <end position="25"/>
    </location>
</feature>
<proteinExistence type="predicted"/>
<dbReference type="AlphaFoldDB" id="A0A9P6Q2F3"/>
<comment type="caution">
    <text evidence="2">The sequence shown here is derived from an EMBL/GenBank/DDBJ whole genome shotgun (WGS) entry which is preliminary data.</text>
</comment>
<feature type="region of interest" description="Disordered" evidence="1">
    <location>
        <begin position="104"/>
        <end position="133"/>
    </location>
</feature>
<evidence type="ECO:0000313" key="3">
    <source>
        <dbReference type="Proteomes" id="UP000807716"/>
    </source>
</evidence>
<dbReference type="Proteomes" id="UP000807716">
    <property type="component" value="Unassembled WGS sequence"/>
</dbReference>
<feature type="compositionally biased region" description="Basic residues" evidence="1">
    <location>
        <begin position="106"/>
        <end position="115"/>
    </location>
</feature>
<evidence type="ECO:0000256" key="1">
    <source>
        <dbReference type="SAM" id="MobiDB-lite"/>
    </source>
</evidence>
<dbReference type="EMBL" id="JAAAJB010000339">
    <property type="protein sequence ID" value="KAG0258026.1"/>
    <property type="molecule type" value="Genomic_DNA"/>
</dbReference>
<feature type="region of interest" description="Disordered" evidence="1">
    <location>
        <begin position="1"/>
        <end position="25"/>
    </location>
</feature>
<protein>
    <submittedName>
        <fullName evidence="2">Uncharacterized protein</fullName>
    </submittedName>
</protein>
<evidence type="ECO:0000313" key="2">
    <source>
        <dbReference type="EMBL" id="KAG0258026.1"/>
    </source>
</evidence>
<name>A0A9P6Q2F3_9FUNG</name>
<gene>
    <name evidence="2" type="ORF">DFQ27_004825</name>
</gene>
<reference evidence="2" key="1">
    <citation type="journal article" date="2020" name="Fungal Divers.">
        <title>Resolving the Mortierellaceae phylogeny through synthesis of multi-gene phylogenetics and phylogenomics.</title>
        <authorList>
            <person name="Vandepol N."/>
            <person name="Liber J."/>
            <person name="Desiro A."/>
            <person name="Na H."/>
            <person name="Kennedy M."/>
            <person name="Barry K."/>
            <person name="Grigoriev I.V."/>
            <person name="Miller A.N."/>
            <person name="O'Donnell K."/>
            <person name="Stajich J.E."/>
            <person name="Bonito G."/>
        </authorList>
    </citation>
    <scope>NUCLEOTIDE SEQUENCE</scope>
    <source>
        <strain evidence="2">BC1065</strain>
    </source>
</reference>
<keyword evidence="3" id="KW-1185">Reference proteome</keyword>